<name>A0A9Q4H4H8_9STAP</name>
<evidence type="ECO:0000313" key="3">
    <source>
        <dbReference type="Proteomes" id="UP001081438"/>
    </source>
</evidence>
<evidence type="ECO:0000256" key="1">
    <source>
        <dbReference type="SAM" id="MobiDB-lite"/>
    </source>
</evidence>
<reference evidence="2" key="1">
    <citation type="journal article" date="2022" name="Int. J. Mol. Sci.">
        <title>Phenotypic and genotypic virulence characterisation of Staphylococcus pettenkoferi strains isolated from human bloodstream and diabetic foot infections.</title>
        <authorList>
            <person name="Magnan C."/>
        </authorList>
    </citation>
    <scope>NUCLEOTIDE SEQUENCE</scope>
    <source>
        <strain evidence="2">NSP020P</strain>
    </source>
</reference>
<feature type="compositionally biased region" description="Basic residues" evidence="1">
    <location>
        <begin position="61"/>
        <end position="74"/>
    </location>
</feature>
<dbReference type="InterPro" id="IPR016787">
    <property type="entry name" value="UCP021328"/>
</dbReference>
<protein>
    <submittedName>
        <fullName evidence="2">YjdF family protein</fullName>
    </submittedName>
</protein>
<comment type="caution">
    <text evidence="2">The sequence shown here is derived from an EMBL/GenBank/DDBJ whole genome shotgun (WGS) entry which is preliminary data.</text>
</comment>
<proteinExistence type="predicted"/>
<dbReference type="AlphaFoldDB" id="A0A9Q4H4H8"/>
<feature type="compositionally biased region" description="Basic residues" evidence="1">
    <location>
        <begin position="118"/>
        <end position="135"/>
    </location>
</feature>
<evidence type="ECO:0000313" key="2">
    <source>
        <dbReference type="EMBL" id="MCY1594356.1"/>
    </source>
</evidence>
<accession>A0A9Q4H4H8</accession>
<feature type="region of interest" description="Disordered" evidence="1">
    <location>
        <begin position="60"/>
        <end position="84"/>
    </location>
</feature>
<organism evidence="2 3">
    <name type="scientific">Staphylococcus pettenkoferi</name>
    <dbReference type="NCBI Taxonomy" id="170573"/>
    <lineage>
        <taxon>Bacteria</taxon>
        <taxon>Bacillati</taxon>
        <taxon>Bacillota</taxon>
        <taxon>Bacilli</taxon>
        <taxon>Bacillales</taxon>
        <taxon>Staphylococcaceae</taxon>
        <taxon>Staphylococcus</taxon>
    </lineage>
</organism>
<dbReference type="EMBL" id="JANSKX010000012">
    <property type="protein sequence ID" value="MCY1594356.1"/>
    <property type="molecule type" value="Genomic_DNA"/>
</dbReference>
<dbReference type="Proteomes" id="UP001081438">
    <property type="component" value="Unassembled WGS sequence"/>
</dbReference>
<gene>
    <name evidence="2" type="ORF">NW112_03825</name>
</gene>
<sequence>MELTILHDGQFFVAYVEYRKGKRTQFIKYTFGPEPDNQTVLQFIHQRLLSLINSSEVSIVSRKRKKKVNPKRLQRQVAKEQSKKKDLTLAQKVVKEEQELKKQQRKKKSKALRDKEKKYKRHIKREKAKAKHKGH</sequence>
<dbReference type="Pfam" id="PF11208">
    <property type="entry name" value="DUF2992"/>
    <property type="match status" value="1"/>
</dbReference>
<feature type="region of interest" description="Disordered" evidence="1">
    <location>
        <begin position="98"/>
        <end position="135"/>
    </location>
</feature>
<dbReference type="PIRSF" id="PIRSF021328">
    <property type="entry name" value="UCP021328"/>
    <property type="match status" value="1"/>
</dbReference>
<dbReference type="RefSeq" id="WP_268210783.1">
    <property type="nucleotide sequence ID" value="NZ_JANSKK010000003.1"/>
</dbReference>